<proteinExistence type="predicted"/>
<comment type="caution">
    <text evidence="1">The sequence shown here is derived from an EMBL/GenBank/DDBJ whole genome shotgun (WGS) entry which is preliminary data.</text>
</comment>
<dbReference type="Proteomes" id="UP001362999">
    <property type="component" value="Unassembled WGS sequence"/>
</dbReference>
<gene>
    <name evidence="1" type="ORF">R3P38DRAFT_2953086</name>
</gene>
<evidence type="ECO:0000313" key="1">
    <source>
        <dbReference type="EMBL" id="KAK7025170.1"/>
    </source>
</evidence>
<keyword evidence="2" id="KW-1185">Reference proteome</keyword>
<dbReference type="EMBL" id="JAWWNJ010000034">
    <property type="protein sequence ID" value="KAK7025170.1"/>
    <property type="molecule type" value="Genomic_DNA"/>
</dbReference>
<sequence length="200" mass="22275">MHYAPFYGWLLPHTKSRSEGLCVDENILGETYGVSRSPRFLQRPGPSERKLTLVYRCPTLTSLRGKFQSVDWFGPATISKEISTVFDLGLALQWSWIVDVDAVDSWLSLTKPVSNVGGTIHTTVSRRTSVETHYACFCAALPIAGLSRYRMFCAPRAAPTLLAQRRRYDLGMVNGRKFGQKSVLNLCSPIRLSTSSASKP</sequence>
<feature type="non-terminal residue" evidence="1">
    <location>
        <position position="200"/>
    </location>
</feature>
<accession>A0AAW0BHA8</accession>
<dbReference type="AlphaFoldDB" id="A0AAW0BHA8"/>
<reference evidence="1 2" key="1">
    <citation type="journal article" date="2024" name="J Genomics">
        <title>Draft genome sequencing and assembly of Favolaschia claudopus CIRM-BRFM 2984 isolated from oak limbs.</title>
        <authorList>
            <person name="Navarro D."/>
            <person name="Drula E."/>
            <person name="Chaduli D."/>
            <person name="Cazenave R."/>
            <person name="Ahrendt S."/>
            <person name="Wang J."/>
            <person name="Lipzen A."/>
            <person name="Daum C."/>
            <person name="Barry K."/>
            <person name="Grigoriev I.V."/>
            <person name="Favel A."/>
            <person name="Rosso M.N."/>
            <person name="Martin F."/>
        </authorList>
    </citation>
    <scope>NUCLEOTIDE SEQUENCE [LARGE SCALE GENOMIC DNA]</scope>
    <source>
        <strain evidence="1 2">CIRM-BRFM 2984</strain>
    </source>
</reference>
<evidence type="ECO:0000313" key="2">
    <source>
        <dbReference type="Proteomes" id="UP001362999"/>
    </source>
</evidence>
<protein>
    <submittedName>
        <fullName evidence="1">Uncharacterized protein</fullName>
    </submittedName>
</protein>
<name>A0AAW0BHA8_9AGAR</name>
<organism evidence="1 2">
    <name type="scientific">Favolaschia claudopus</name>
    <dbReference type="NCBI Taxonomy" id="2862362"/>
    <lineage>
        <taxon>Eukaryota</taxon>
        <taxon>Fungi</taxon>
        <taxon>Dikarya</taxon>
        <taxon>Basidiomycota</taxon>
        <taxon>Agaricomycotina</taxon>
        <taxon>Agaricomycetes</taxon>
        <taxon>Agaricomycetidae</taxon>
        <taxon>Agaricales</taxon>
        <taxon>Marasmiineae</taxon>
        <taxon>Mycenaceae</taxon>
        <taxon>Favolaschia</taxon>
    </lineage>
</organism>